<protein>
    <recommendedName>
        <fullName evidence="4 7">Aldose 1-epimerase</fullName>
        <ecNumber evidence="4 7">5.1.3.3</ecNumber>
    </recommendedName>
</protein>
<keyword evidence="6 7" id="KW-0119">Carbohydrate metabolism</keyword>
<evidence type="ECO:0000256" key="9">
    <source>
        <dbReference type="PIRSR" id="PIRSR005096-2"/>
    </source>
</evidence>
<dbReference type="GO" id="GO:0006006">
    <property type="term" value="P:glucose metabolic process"/>
    <property type="evidence" value="ECO:0007669"/>
    <property type="project" value="TreeGrafter"/>
</dbReference>
<dbReference type="EMBL" id="JAEPRD010000141">
    <property type="protein sequence ID" value="KAG2196691.1"/>
    <property type="molecule type" value="Genomic_DNA"/>
</dbReference>
<evidence type="ECO:0000313" key="11">
    <source>
        <dbReference type="EMBL" id="KAG2196691.1"/>
    </source>
</evidence>
<evidence type="ECO:0000256" key="2">
    <source>
        <dbReference type="ARBA" id="ARBA00005028"/>
    </source>
</evidence>
<proteinExistence type="inferred from homology"/>
<evidence type="ECO:0000256" key="3">
    <source>
        <dbReference type="ARBA" id="ARBA00006206"/>
    </source>
</evidence>
<dbReference type="CDD" id="cd09019">
    <property type="entry name" value="galactose_mutarotase_like"/>
    <property type="match status" value="1"/>
</dbReference>
<dbReference type="InterPro" id="IPR008183">
    <property type="entry name" value="Aldose_1/G6P_1-epimerase"/>
</dbReference>
<dbReference type="GO" id="GO:0030246">
    <property type="term" value="F:carbohydrate binding"/>
    <property type="evidence" value="ECO:0007669"/>
    <property type="project" value="InterPro"/>
</dbReference>
<feature type="binding site" evidence="9">
    <location>
        <position position="251"/>
    </location>
    <ligand>
        <name>beta-D-galactose</name>
        <dbReference type="ChEBI" id="CHEBI:27667"/>
    </ligand>
</feature>
<dbReference type="SUPFAM" id="SSF74650">
    <property type="entry name" value="Galactose mutarotase-like"/>
    <property type="match status" value="1"/>
</dbReference>
<comment type="caution">
    <text evidence="11">The sequence shown here is derived from an EMBL/GenBank/DDBJ whole genome shotgun (WGS) entry which is preliminary data.</text>
</comment>
<dbReference type="GO" id="GO:0004034">
    <property type="term" value="F:aldose 1-epimerase activity"/>
    <property type="evidence" value="ECO:0007669"/>
    <property type="project" value="UniProtKB-EC"/>
</dbReference>
<reference evidence="11" key="1">
    <citation type="submission" date="2020-12" db="EMBL/GenBank/DDBJ databases">
        <title>Metabolic potential, ecology and presence of endohyphal bacteria is reflected in genomic diversity of Mucoromycotina.</title>
        <authorList>
            <person name="Muszewska A."/>
            <person name="Okrasinska A."/>
            <person name="Steczkiewicz K."/>
            <person name="Drgas O."/>
            <person name="Orlowska M."/>
            <person name="Perlinska-Lenart U."/>
            <person name="Aleksandrzak-Piekarczyk T."/>
            <person name="Szatraj K."/>
            <person name="Zielenkiewicz U."/>
            <person name="Pilsyk S."/>
            <person name="Malc E."/>
            <person name="Mieczkowski P."/>
            <person name="Kruszewska J.S."/>
            <person name="Biernat P."/>
            <person name="Pawlowska J."/>
        </authorList>
    </citation>
    <scope>NUCLEOTIDE SEQUENCE</scope>
    <source>
        <strain evidence="11">WA0000017839</strain>
    </source>
</reference>
<dbReference type="InterPro" id="IPR015443">
    <property type="entry name" value="Aldose_1-epimerase"/>
</dbReference>
<evidence type="ECO:0000256" key="1">
    <source>
        <dbReference type="ARBA" id="ARBA00001614"/>
    </source>
</evidence>
<dbReference type="InterPro" id="IPR014718">
    <property type="entry name" value="GH-type_carb-bd"/>
</dbReference>
<dbReference type="Pfam" id="PF01263">
    <property type="entry name" value="Aldose_epim"/>
    <property type="match status" value="1"/>
</dbReference>
<gene>
    <name evidence="11" type="ORF">INT47_009601</name>
</gene>
<dbReference type="Proteomes" id="UP000603453">
    <property type="component" value="Unassembled WGS sequence"/>
</dbReference>
<dbReference type="InterPro" id="IPR018052">
    <property type="entry name" value="Ald1_epimerase_CS"/>
</dbReference>
<evidence type="ECO:0000256" key="4">
    <source>
        <dbReference type="ARBA" id="ARBA00013185"/>
    </source>
</evidence>
<dbReference type="PIRSF" id="PIRSF005096">
    <property type="entry name" value="GALM"/>
    <property type="match status" value="1"/>
</dbReference>
<dbReference type="NCBIfam" id="NF008277">
    <property type="entry name" value="PRK11055.1"/>
    <property type="match status" value="1"/>
</dbReference>
<dbReference type="Gene3D" id="2.70.98.10">
    <property type="match status" value="1"/>
</dbReference>
<dbReference type="PANTHER" id="PTHR10091:SF0">
    <property type="entry name" value="GALACTOSE MUTAROTASE"/>
    <property type="match status" value="1"/>
</dbReference>
<organism evidence="11 12">
    <name type="scientific">Mucor saturninus</name>
    <dbReference type="NCBI Taxonomy" id="64648"/>
    <lineage>
        <taxon>Eukaryota</taxon>
        <taxon>Fungi</taxon>
        <taxon>Fungi incertae sedis</taxon>
        <taxon>Mucoromycota</taxon>
        <taxon>Mucoromycotina</taxon>
        <taxon>Mucoromycetes</taxon>
        <taxon>Mucorales</taxon>
        <taxon>Mucorineae</taxon>
        <taxon>Mucoraceae</taxon>
        <taxon>Mucor</taxon>
    </lineage>
</organism>
<evidence type="ECO:0000313" key="12">
    <source>
        <dbReference type="Proteomes" id="UP000603453"/>
    </source>
</evidence>
<dbReference type="AlphaFoldDB" id="A0A8H7QQA5"/>
<dbReference type="InterPro" id="IPR011013">
    <property type="entry name" value="Gal_mutarotase_sf_dom"/>
</dbReference>
<accession>A0A8H7QQA5</accession>
<comment type="pathway">
    <text evidence="2 7">Carbohydrate metabolism; hexose metabolism.</text>
</comment>
<evidence type="ECO:0000256" key="6">
    <source>
        <dbReference type="ARBA" id="ARBA00023277"/>
    </source>
</evidence>
<dbReference type="PANTHER" id="PTHR10091">
    <property type="entry name" value="ALDOSE-1-EPIMERASE"/>
    <property type="match status" value="1"/>
</dbReference>
<evidence type="ECO:0000256" key="8">
    <source>
        <dbReference type="PIRSR" id="PIRSR005096-1"/>
    </source>
</evidence>
<dbReference type="InterPro" id="IPR047215">
    <property type="entry name" value="Galactose_mutarotase-like"/>
</dbReference>
<comment type="catalytic activity">
    <reaction evidence="1 7">
        <text>alpha-D-glucose = beta-D-glucose</text>
        <dbReference type="Rhea" id="RHEA:10264"/>
        <dbReference type="ChEBI" id="CHEBI:15903"/>
        <dbReference type="ChEBI" id="CHEBI:17925"/>
        <dbReference type="EC" id="5.1.3.3"/>
    </reaction>
</comment>
<comment type="similarity">
    <text evidence="3 7">Belongs to the aldose epimerase family.</text>
</comment>
<dbReference type="UniPathway" id="UPA00242"/>
<evidence type="ECO:0000256" key="5">
    <source>
        <dbReference type="ARBA" id="ARBA00023235"/>
    </source>
</evidence>
<dbReference type="EC" id="5.1.3.3" evidence="4 7"/>
<sequence>MSVSKLTVAPGVDQYTLINTNKTLAVMILTYGATISHILTPDKTGTIRDVCLGFDSFESYKNPANPYFGAVVGRFANRIGQGKFSIDGQEYNIAVNNGPNTLHGGLDGFDKRIWTATVVSESPPSVRLELVSPDGDQGYPGTLTTQLTYTVNDQDELSLEYRATTDKDTVVNLTNHCYFNLSGMELNPNVLDHRVTMTDEVKAVLECDDNCLPTGKVLSWSEAPWMNFSGENAGKPIGARLEHLQSTHGYDHPYVIHNEYKTDTADLPLREAVTVYSPDTGIELDFSTTEPAFQFYTGGWISDKLTAKKAQGEVKIGRSSGFCLEASRNPDAPNKPEWRSSVLLKKDGVYSQKTVYAFHARVD</sequence>
<dbReference type="GO" id="GO:0033499">
    <property type="term" value="P:galactose catabolic process via UDP-galactose, Leloir pathway"/>
    <property type="evidence" value="ECO:0007669"/>
    <property type="project" value="TreeGrafter"/>
</dbReference>
<feature type="active site" description="Proton donor" evidence="8">
    <location>
        <position position="176"/>
    </location>
</feature>
<feature type="binding site" evidence="10">
    <location>
        <begin position="77"/>
        <end position="78"/>
    </location>
    <ligand>
        <name>beta-D-galactose</name>
        <dbReference type="ChEBI" id="CHEBI:27667"/>
    </ligand>
</feature>
<keyword evidence="5 7" id="KW-0413">Isomerase</keyword>
<name>A0A8H7QQA5_9FUNG</name>
<dbReference type="OrthoDB" id="274691at2759"/>
<evidence type="ECO:0000256" key="10">
    <source>
        <dbReference type="PIRSR" id="PIRSR005096-3"/>
    </source>
</evidence>
<feature type="binding site" evidence="10">
    <location>
        <begin position="176"/>
        <end position="178"/>
    </location>
    <ligand>
        <name>beta-D-galactose</name>
        <dbReference type="ChEBI" id="CHEBI:27667"/>
    </ligand>
</feature>
<evidence type="ECO:0000256" key="7">
    <source>
        <dbReference type="PIRNR" id="PIRNR005096"/>
    </source>
</evidence>
<dbReference type="PROSITE" id="PS00545">
    <property type="entry name" value="ALDOSE_1_EPIMERASE"/>
    <property type="match status" value="1"/>
</dbReference>
<feature type="active site" description="Proton acceptor" evidence="8">
    <location>
        <position position="325"/>
    </location>
</feature>
<keyword evidence="12" id="KW-1185">Reference proteome</keyword>